<gene>
    <name evidence="6" type="ORF">H8S54_02365</name>
</gene>
<protein>
    <submittedName>
        <fullName evidence="6">LacI family DNA-binding transcriptional regulator</fullName>
    </submittedName>
</protein>
<dbReference type="GO" id="GO:0003700">
    <property type="term" value="F:DNA-binding transcription factor activity"/>
    <property type="evidence" value="ECO:0007669"/>
    <property type="project" value="TreeGrafter"/>
</dbReference>
<dbReference type="Gene3D" id="1.10.260.40">
    <property type="entry name" value="lambda repressor-like DNA-binding domains"/>
    <property type="match status" value="1"/>
</dbReference>
<evidence type="ECO:0000256" key="2">
    <source>
        <dbReference type="ARBA" id="ARBA00023015"/>
    </source>
</evidence>
<dbReference type="SUPFAM" id="SSF53822">
    <property type="entry name" value="Periplasmic binding protein-like I"/>
    <property type="match status" value="1"/>
</dbReference>
<reference evidence="6 7" key="1">
    <citation type="submission" date="2020-08" db="EMBL/GenBank/DDBJ databases">
        <title>Genome public.</title>
        <authorList>
            <person name="Liu C."/>
            <person name="Sun Q."/>
        </authorList>
    </citation>
    <scope>NUCLEOTIDE SEQUENCE [LARGE SCALE GENOMIC DNA]</scope>
    <source>
        <strain evidence="6 7">BX17</strain>
    </source>
</reference>
<dbReference type="Gene3D" id="3.40.50.2300">
    <property type="match status" value="2"/>
</dbReference>
<keyword evidence="2" id="KW-0805">Transcription regulation</keyword>
<dbReference type="InterPro" id="IPR046335">
    <property type="entry name" value="LacI/GalR-like_sensor"/>
</dbReference>
<evidence type="ECO:0000313" key="7">
    <source>
        <dbReference type="Proteomes" id="UP000652847"/>
    </source>
</evidence>
<proteinExistence type="predicted"/>
<dbReference type="SUPFAM" id="SSF47413">
    <property type="entry name" value="lambda repressor-like DNA-binding domains"/>
    <property type="match status" value="1"/>
</dbReference>
<sequence>MATLKDVAKASGLTVGTVSRVLNNRGYISDKTREKVYQVMKDLNYQPNETARALSKQKSNTIGIILPNIEHPYFAKVLSRLEREAAKHGYRIMLFVSRYKEEREEQCIEMCKSGRVAGVIVCSGSFETEKFKGLDFPLITLERSMDEGTSGIECDNYQGGVMATELLIQKGCRKLMYIGGVSAGVDIQMPGDLREVAFRDTCKRTKTDNVVIVTDKGLFDSLEYYEFVRKALMEHPDVDGVFASSDVIGAHVLQACSNLGIEVPEQLKIVGFDDVNIAQFTSPGLTTIHQPVEQMAEMAVSAIAQIDAGKVVPTKTVFPVTLVERGTT</sequence>
<dbReference type="InterPro" id="IPR010982">
    <property type="entry name" value="Lambda_DNA-bd_dom_sf"/>
</dbReference>
<evidence type="ECO:0000256" key="3">
    <source>
        <dbReference type="ARBA" id="ARBA00023125"/>
    </source>
</evidence>
<dbReference type="RefSeq" id="WP_021925619.1">
    <property type="nucleotide sequence ID" value="NZ_JACOOT010000006.1"/>
</dbReference>
<dbReference type="PROSITE" id="PS50932">
    <property type="entry name" value="HTH_LACI_2"/>
    <property type="match status" value="1"/>
</dbReference>
<dbReference type="SMART" id="SM00354">
    <property type="entry name" value="HTH_LACI"/>
    <property type="match status" value="1"/>
</dbReference>
<keyword evidence="4" id="KW-0804">Transcription</keyword>
<evidence type="ECO:0000313" key="6">
    <source>
        <dbReference type="EMBL" id="MBC5649994.1"/>
    </source>
</evidence>
<evidence type="ECO:0000259" key="5">
    <source>
        <dbReference type="PROSITE" id="PS50932"/>
    </source>
</evidence>
<organism evidence="6 7">
    <name type="scientific">Blautia segnis</name>
    <dbReference type="NCBI Taxonomy" id="2763030"/>
    <lineage>
        <taxon>Bacteria</taxon>
        <taxon>Bacillati</taxon>
        <taxon>Bacillota</taxon>
        <taxon>Clostridia</taxon>
        <taxon>Lachnospirales</taxon>
        <taxon>Lachnospiraceae</taxon>
        <taxon>Blautia</taxon>
    </lineage>
</organism>
<dbReference type="AlphaFoldDB" id="A0A8I0AGN0"/>
<dbReference type="GO" id="GO:0000976">
    <property type="term" value="F:transcription cis-regulatory region binding"/>
    <property type="evidence" value="ECO:0007669"/>
    <property type="project" value="TreeGrafter"/>
</dbReference>
<keyword evidence="7" id="KW-1185">Reference proteome</keyword>
<comment type="caution">
    <text evidence="6">The sequence shown here is derived from an EMBL/GenBank/DDBJ whole genome shotgun (WGS) entry which is preliminary data.</text>
</comment>
<feature type="domain" description="HTH lacI-type" evidence="5">
    <location>
        <begin position="2"/>
        <end position="56"/>
    </location>
</feature>
<dbReference type="Pfam" id="PF00356">
    <property type="entry name" value="LacI"/>
    <property type="match status" value="1"/>
</dbReference>
<dbReference type="EMBL" id="JACOOT010000006">
    <property type="protein sequence ID" value="MBC5649994.1"/>
    <property type="molecule type" value="Genomic_DNA"/>
</dbReference>
<name>A0A8I0AGN0_9FIRM</name>
<evidence type="ECO:0000256" key="4">
    <source>
        <dbReference type="ARBA" id="ARBA00023163"/>
    </source>
</evidence>
<dbReference type="InterPro" id="IPR000843">
    <property type="entry name" value="HTH_LacI"/>
</dbReference>
<dbReference type="CDD" id="cd06291">
    <property type="entry name" value="PBP1_Qymf-like"/>
    <property type="match status" value="1"/>
</dbReference>
<keyword evidence="3 6" id="KW-0238">DNA-binding</keyword>
<accession>A0A8I0AGN0</accession>
<dbReference type="Proteomes" id="UP000652847">
    <property type="component" value="Unassembled WGS sequence"/>
</dbReference>
<dbReference type="PANTHER" id="PTHR30146:SF95">
    <property type="entry name" value="RIBOSE OPERON REPRESSOR"/>
    <property type="match status" value="1"/>
</dbReference>
<dbReference type="PANTHER" id="PTHR30146">
    <property type="entry name" value="LACI-RELATED TRANSCRIPTIONAL REPRESSOR"/>
    <property type="match status" value="1"/>
</dbReference>
<evidence type="ECO:0000256" key="1">
    <source>
        <dbReference type="ARBA" id="ARBA00022491"/>
    </source>
</evidence>
<keyword evidence="1" id="KW-0678">Repressor</keyword>
<dbReference type="CDD" id="cd01392">
    <property type="entry name" value="HTH_LacI"/>
    <property type="match status" value="1"/>
</dbReference>
<dbReference type="InterPro" id="IPR028082">
    <property type="entry name" value="Peripla_BP_I"/>
</dbReference>
<dbReference type="Pfam" id="PF13377">
    <property type="entry name" value="Peripla_BP_3"/>
    <property type="match status" value="1"/>
</dbReference>